<feature type="transmembrane region" description="Helical" evidence="1">
    <location>
        <begin position="183"/>
        <end position="202"/>
    </location>
</feature>
<gene>
    <name evidence="2" type="ORF">ACFO6V_20415</name>
</gene>
<feature type="transmembrane region" description="Helical" evidence="1">
    <location>
        <begin position="116"/>
        <end position="139"/>
    </location>
</feature>
<dbReference type="Proteomes" id="UP001596011">
    <property type="component" value="Unassembled WGS sequence"/>
</dbReference>
<keyword evidence="1" id="KW-1133">Transmembrane helix</keyword>
<evidence type="ECO:0000256" key="1">
    <source>
        <dbReference type="SAM" id="Phobius"/>
    </source>
</evidence>
<evidence type="ECO:0000313" key="3">
    <source>
        <dbReference type="Proteomes" id="UP001596011"/>
    </source>
</evidence>
<keyword evidence="3" id="KW-1185">Reference proteome</keyword>
<protein>
    <recommendedName>
        <fullName evidence="4">DUF1772 domain-containing protein</fullName>
    </recommendedName>
</protein>
<evidence type="ECO:0008006" key="4">
    <source>
        <dbReference type="Google" id="ProtNLM"/>
    </source>
</evidence>
<reference evidence="3" key="1">
    <citation type="journal article" date="2019" name="Int. J. Syst. Evol. Microbiol.">
        <title>The Global Catalogue of Microorganisms (GCM) 10K type strain sequencing project: providing services to taxonomists for standard genome sequencing and annotation.</title>
        <authorList>
            <consortium name="The Broad Institute Genomics Platform"/>
            <consortium name="The Broad Institute Genome Sequencing Center for Infectious Disease"/>
            <person name="Wu L."/>
            <person name="Ma J."/>
        </authorList>
    </citation>
    <scope>NUCLEOTIDE SEQUENCE [LARGE SCALE GENOMIC DNA]</scope>
    <source>
        <strain evidence="3">CCUG 42722</strain>
    </source>
</reference>
<keyword evidence="1" id="KW-0812">Transmembrane</keyword>
<keyword evidence="1" id="KW-0472">Membrane</keyword>
<sequence>MLATRSPSAIRLPCSSSSPSAELEHHMTVVLIAGVLQLLLAATFVIVPLGGARYGVAAQRAAEADLGRQGRPVDLLSDHGIDFTASRASIAIACSIGVVLTILAVLVLAGSGPGRIATWVAMAVMLLLGLVIMPGEVFTTRYVTAVFRKSDDPRLEGMDVAAFVNAAAGQFPSWLLLAIAARFALATVGSATVVVLLAIPAASGHFA</sequence>
<accession>A0ABV9HLV0</accession>
<evidence type="ECO:0000313" key="2">
    <source>
        <dbReference type="EMBL" id="MFC4630621.1"/>
    </source>
</evidence>
<organism evidence="2 3">
    <name type="scientific">Promicromonospora alba</name>
    <dbReference type="NCBI Taxonomy" id="1616110"/>
    <lineage>
        <taxon>Bacteria</taxon>
        <taxon>Bacillati</taxon>
        <taxon>Actinomycetota</taxon>
        <taxon>Actinomycetes</taxon>
        <taxon>Micrococcales</taxon>
        <taxon>Promicromonosporaceae</taxon>
        <taxon>Promicromonospora</taxon>
    </lineage>
</organism>
<dbReference type="EMBL" id="JBHSFI010000006">
    <property type="protein sequence ID" value="MFC4630621.1"/>
    <property type="molecule type" value="Genomic_DNA"/>
</dbReference>
<feature type="transmembrane region" description="Helical" evidence="1">
    <location>
        <begin position="27"/>
        <end position="50"/>
    </location>
</feature>
<name>A0ABV9HLV0_9MICO</name>
<feature type="transmembrane region" description="Helical" evidence="1">
    <location>
        <begin position="90"/>
        <end position="110"/>
    </location>
</feature>
<proteinExistence type="predicted"/>
<dbReference type="RefSeq" id="WP_377138603.1">
    <property type="nucleotide sequence ID" value="NZ_JBHSFI010000006.1"/>
</dbReference>
<comment type="caution">
    <text evidence="2">The sequence shown here is derived from an EMBL/GenBank/DDBJ whole genome shotgun (WGS) entry which is preliminary data.</text>
</comment>